<keyword evidence="1" id="KW-0732">Signal</keyword>
<proteinExistence type="predicted"/>
<reference evidence="3" key="1">
    <citation type="submission" date="2017-04" db="EMBL/GenBank/DDBJ databases">
        <title>Function of individual gut microbiota members based on whole genome sequencing of pure cultures obtained from chicken caecum.</title>
        <authorList>
            <person name="Medvecky M."/>
            <person name="Cejkova D."/>
            <person name="Polansky O."/>
            <person name="Karasova D."/>
            <person name="Kubasova T."/>
            <person name="Cizek A."/>
            <person name="Rychlik I."/>
        </authorList>
    </citation>
    <scope>NUCLEOTIDE SEQUENCE [LARGE SCALE GENOMIC DNA]</scope>
    <source>
        <strain evidence="3">An273</strain>
    </source>
</reference>
<feature type="signal peptide" evidence="1">
    <location>
        <begin position="1"/>
        <end position="19"/>
    </location>
</feature>
<evidence type="ECO:0008006" key="4">
    <source>
        <dbReference type="Google" id="ProtNLM"/>
    </source>
</evidence>
<protein>
    <recommendedName>
        <fullName evidence="4">Transporter</fullName>
    </recommendedName>
</protein>
<organism evidence="2 3">
    <name type="scientific">Candidatus Avelusimicrobium gallicola</name>
    <dbReference type="NCBI Taxonomy" id="2562704"/>
    <lineage>
        <taxon>Bacteria</taxon>
        <taxon>Pseudomonadati</taxon>
        <taxon>Elusimicrobiota</taxon>
        <taxon>Elusimicrobia</taxon>
        <taxon>Elusimicrobiales</taxon>
        <taxon>Elusimicrobiaceae</taxon>
        <taxon>Candidatus Avelusimicrobium</taxon>
    </lineage>
</organism>
<name>A0A1Y4DC60_9BACT</name>
<comment type="caution">
    <text evidence="2">The sequence shown here is derived from an EMBL/GenBank/DDBJ whole genome shotgun (WGS) entry which is preliminary data.</text>
</comment>
<accession>A0A1Y4DC60</accession>
<sequence length="251" mass="28523">MRKHFFTLCALFCVLPSCAQLQENLQVVDLLPTENITSLEIKPRFKAKHDSANDISSTIEIKPSFKLNRHWKFGAEIPIARVGNDTAAAKGLGDIMVSGSYVDYTPSKVFSYGLAMELTTPTATDRSLGDGKWVAEPEIFTVWKLNSSFFIEAEYRHIFSFAGSSRRDDINESRYRMIFGLIGPDGWWFEFDPRYTVDYQNPGEAELIGEFELGTMVNVGSSMYVRGGWHLAGNKYSYDWELMLGFKILYL</sequence>
<evidence type="ECO:0000313" key="3">
    <source>
        <dbReference type="Proteomes" id="UP000196368"/>
    </source>
</evidence>
<evidence type="ECO:0000313" key="2">
    <source>
        <dbReference type="EMBL" id="OUO56162.1"/>
    </source>
</evidence>
<gene>
    <name evidence="2" type="ORF">B5F75_05970</name>
</gene>
<dbReference type="Proteomes" id="UP000196368">
    <property type="component" value="Unassembled WGS sequence"/>
</dbReference>
<dbReference type="EMBL" id="NFJD01000004">
    <property type="protein sequence ID" value="OUO56162.1"/>
    <property type="molecule type" value="Genomic_DNA"/>
</dbReference>
<keyword evidence="3" id="KW-1185">Reference proteome</keyword>
<evidence type="ECO:0000256" key="1">
    <source>
        <dbReference type="SAM" id="SignalP"/>
    </source>
</evidence>
<dbReference type="AlphaFoldDB" id="A0A1Y4DC60"/>
<feature type="chain" id="PRO_5012237996" description="Transporter" evidence="1">
    <location>
        <begin position="20"/>
        <end position="251"/>
    </location>
</feature>